<organism evidence="2 3">
    <name type="scientific">Streptococcus troglodytae</name>
    <dbReference type="NCBI Taxonomy" id="1111760"/>
    <lineage>
        <taxon>Bacteria</taxon>
        <taxon>Bacillati</taxon>
        <taxon>Bacillota</taxon>
        <taxon>Bacilli</taxon>
        <taxon>Lactobacillales</taxon>
        <taxon>Streptococcaceae</taxon>
        <taxon>Streptococcus</taxon>
    </lineage>
</organism>
<protein>
    <submittedName>
        <fullName evidence="2">Uncharacterized protein</fullName>
    </submittedName>
</protein>
<keyword evidence="3" id="KW-1185">Reference proteome</keyword>
<gene>
    <name evidence="2" type="ORF">SRT_09240</name>
</gene>
<evidence type="ECO:0000313" key="3">
    <source>
        <dbReference type="Proteomes" id="UP000217758"/>
    </source>
</evidence>
<feature type="compositionally biased region" description="Basic and acidic residues" evidence="1">
    <location>
        <begin position="14"/>
        <end position="26"/>
    </location>
</feature>
<proteinExistence type="predicted"/>
<dbReference type="EMBL" id="AP014612">
    <property type="protein sequence ID" value="BAQ24185.1"/>
    <property type="molecule type" value="Genomic_DNA"/>
</dbReference>
<sequence>MSNQDFTRKNTKPTAHDKQKRLAEEELGKRISRLQLALKKEKILN</sequence>
<dbReference type="AlphaFoldDB" id="A0A1L7LIZ2"/>
<reference evidence="2 3" key="1">
    <citation type="journal article" date="2016" name="Microbiol. Immunol.">
        <title>Complete genome sequence of Streptococcus troglodytae TKU31 isolated from the oral cavity of a chimpanzee (Pan troglodytes).</title>
        <authorList>
            <person name="Okamoto M."/>
            <person name="Naito M."/>
            <person name="Miyanohara M."/>
            <person name="Imai S."/>
            <person name="Nomura Y."/>
            <person name="Saito W."/>
            <person name="Momoi Y."/>
            <person name="Takada K."/>
            <person name="Miyabe-Nishiwaki T."/>
            <person name="Tomonaga M."/>
            <person name="Hanada N."/>
        </authorList>
    </citation>
    <scope>NUCLEOTIDE SEQUENCE [LARGE SCALE GENOMIC DNA]</scope>
    <source>
        <strain evidence="3">TKU 31</strain>
    </source>
</reference>
<name>A0A1L7LIZ2_9STRE</name>
<evidence type="ECO:0000256" key="1">
    <source>
        <dbReference type="SAM" id="MobiDB-lite"/>
    </source>
</evidence>
<evidence type="ECO:0000313" key="2">
    <source>
        <dbReference type="EMBL" id="BAQ24185.1"/>
    </source>
</evidence>
<feature type="region of interest" description="Disordered" evidence="1">
    <location>
        <begin position="1"/>
        <end position="26"/>
    </location>
</feature>
<dbReference type="Proteomes" id="UP000217758">
    <property type="component" value="Chromosome"/>
</dbReference>
<accession>A0A1L7LIZ2</accession>
<dbReference type="KEGG" id="strg:SRT_09240"/>